<dbReference type="EMBL" id="LKEA01000065">
    <property type="protein sequence ID" value="ROV90115.1"/>
    <property type="molecule type" value="Genomic_DNA"/>
</dbReference>
<dbReference type="OrthoDB" id="5291055at2759"/>
<dbReference type="Pfam" id="PF12224">
    <property type="entry name" value="Amidoligase_2"/>
    <property type="match status" value="1"/>
</dbReference>
<evidence type="ECO:0008006" key="4">
    <source>
        <dbReference type="Google" id="ProtNLM"/>
    </source>
</evidence>
<dbReference type="Proteomes" id="UP000283895">
    <property type="component" value="Unassembled WGS sequence"/>
</dbReference>
<feature type="region of interest" description="Disordered" evidence="1">
    <location>
        <begin position="200"/>
        <end position="227"/>
    </location>
</feature>
<dbReference type="STRING" id="356882.A0A423VGK1"/>
<gene>
    <name evidence="2" type="ORF">VMCG_09761</name>
</gene>
<dbReference type="PANTHER" id="PTHR36847">
    <property type="entry name" value="AMIDOLIGASE ENZYME"/>
    <property type="match status" value="1"/>
</dbReference>
<keyword evidence="3" id="KW-1185">Reference proteome</keyword>
<evidence type="ECO:0000313" key="3">
    <source>
        <dbReference type="Proteomes" id="UP000283895"/>
    </source>
</evidence>
<organism evidence="2 3">
    <name type="scientific">Cytospora schulzeri</name>
    <dbReference type="NCBI Taxonomy" id="448051"/>
    <lineage>
        <taxon>Eukaryota</taxon>
        <taxon>Fungi</taxon>
        <taxon>Dikarya</taxon>
        <taxon>Ascomycota</taxon>
        <taxon>Pezizomycotina</taxon>
        <taxon>Sordariomycetes</taxon>
        <taxon>Sordariomycetidae</taxon>
        <taxon>Diaporthales</taxon>
        <taxon>Cytosporaceae</taxon>
        <taxon>Cytospora</taxon>
    </lineage>
</organism>
<evidence type="ECO:0000313" key="2">
    <source>
        <dbReference type="EMBL" id="ROV90115.1"/>
    </source>
</evidence>
<dbReference type="InterPro" id="IPR022025">
    <property type="entry name" value="Amidoligase_2"/>
</dbReference>
<feature type="compositionally biased region" description="Low complexity" evidence="1">
    <location>
        <begin position="200"/>
        <end position="221"/>
    </location>
</feature>
<evidence type="ECO:0000256" key="1">
    <source>
        <dbReference type="SAM" id="MobiDB-lite"/>
    </source>
</evidence>
<name>A0A423VGK1_9PEZI</name>
<reference evidence="2 3" key="1">
    <citation type="submission" date="2015-09" db="EMBL/GenBank/DDBJ databases">
        <title>Host preference determinants of Valsa canker pathogens revealed by comparative genomics.</title>
        <authorList>
            <person name="Yin Z."/>
            <person name="Huang L."/>
        </authorList>
    </citation>
    <scope>NUCLEOTIDE SEQUENCE [LARGE SCALE GENOMIC DNA]</scope>
    <source>
        <strain evidence="2 3">03-1</strain>
    </source>
</reference>
<feature type="region of interest" description="Disordered" evidence="1">
    <location>
        <begin position="276"/>
        <end position="310"/>
    </location>
</feature>
<accession>A0A423VGK1</accession>
<comment type="caution">
    <text evidence="2">The sequence shown here is derived from an EMBL/GenBank/DDBJ whole genome shotgun (WGS) entry which is preliminary data.</text>
</comment>
<dbReference type="AlphaFoldDB" id="A0A423VGK1"/>
<dbReference type="PANTHER" id="PTHR36847:SF1">
    <property type="entry name" value="AMIDOLIGASE ENZYME"/>
    <property type="match status" value="1"/>
</dbReference>
<sequence>MDSLNMSSASLQFGVEIELLLGSCKKAHSSWKALASDLSKRLTAAGIANHINEGGDKAVEHYREWSIVREVTIPNQPAKGLWGIELVSPIYPATWYWATDLEMIFSALRHSFVMAPSGNCSTHIHVSATPLPLNSTELSSLAKAALYFESALDQLVPAERRGSTAYWCQSNRASIALKALGLGDCLAMVDAAVYLTPPSTASSSFSSSSSSSSGGEGSNDSLEARLGSSSEQVATRAVVETMNLFPAASAYGKAHGKKHDFIRGKVYKWDFTGMLPRSSSSPSSSSARDGTVTPARGTVEFRQPPGSRSAEDAKGWVSLVLAFVAGVTSTTSSGWSFSSAIGGQGKGQGGSVEELWGVVVSGASVLGWEGVGAADGIFANRGM</sequence>
<proteinExistence type="predicted"/>
<protein>
    <recommendedName>
        <fullName evidence="4">Amidoligase enzyme</fullName>
    </recommendedName>
</protein>